<reference evidence="1 2" key="1">
    <citation type="submission" date="2013-09" db="EMBL/GenBank/DDBJ databases">
        <title>Corchorus capsularis genome sequencing.</title>
        <authorList>
            <person name="Alam M."/>
            <person name="Haque M.S."/>
            <person name="Islam M.S."/>
            <person name="Emdad E.M."/>
            <person name="Islam M.M."/>
            <person name="Ahmed B."/>
            <person name="Halim A."/>
            <person name="Hossen Q.M.M."/>
            <person name="Hossain M.Z."/>
            <person name="Ahmed R."/>
            <person name="Khan M.M."/>
            <person name="Islam R."/>
            <person name="Rashid M.M."/>
            <person name="Khan S.A."/>
            <person name="Rahman M.S."/>
            <person name="Alam M."/>
        </authorList>
    </citation>
    <scope>NUCLEOTIDE SEQUENCE [LARGE SCALE GENOMIC DNA]</scope>
    <source>
        <strain evidence="2">cv. CVL-1</strain>
        <tissue evidence="1">Whole seedling</tissue>
    </source>
</reference>
<evidence type="ECO:0000313" key="1">
    <source>
        <dbReference type="EMBL" id="OMO98859.1"/>
    </source>
</evidence>
<protein>
    <submittedName>
        <fullName evidence="1">Uncharacterized protein</fullName>
    </submittedName>
</protein>
<dbReference type="AlphaFoldDB" id="A0A1R3JVI2"/>
<dbReference type="EMBL" id="AWWV01006980">
    <property type="protein sequence ID" value="OMO98859.1"/>
    <property type="molecule type" value="Genomic_DNA"/>
</dbReference>
<name>A0A1R3JVI2_COCAP</name>
<dbReference type="Gramene" id="OMO98859">
    <property type="protein sequence ID" value="OMO98859"/>
    <property type="gene ID" value="CCACVL1_04026"/>
</dbReference>
<comment type="caution">
    <text evidence="1">The sequence shown here is derived from an EMBL/GenBank/DDBJ whole genome shotgun (WGS) entry which is preliminary data.</text>
</comment>
<feature type="non-terminal residue" evidence="1">
    <location>
        <position position="54"/>
    </location>
</feature>
<sequence length="54" mass="6181">MALHILTRFKLYKLAQSLAENVAFNMPEDGISPSICPRMKREISSFNALRNLPF</sequence>
<proteinExistence type="predicted"/>
<organism evidence="1 2">
    <name type="scientific">Corchorus capsularis</name>
    <name type="common">Jute</name>
    <dbReference type="NCBI Taxonomy" id="210143"/>
    <lineage>
        <taxon>Eukaryota</taxon>
        <taxon>Viridiplantae</taxon>
        <taxon>Streptophyta</taxon>
        <taxon>Embryophyta</taxon>
        <taxon>Tracheophyta</taxon>
        <taxon>Spermatophyta</taxon>
        <taxon>Magnoliopsida</taxon>
        <taxon>eudicotyledons</taxon>
        <taxon>Gunneridae</taxon>
        <taxon>Pentapetalae</taxon>
        <taxon>rosids</taxon>
        <taxon>malvids</taxon>
        <taxon>Malvales</taxon>
        <taxon>Malvaceae</taxon>
        <taxon>Grewioideae</taxon>
        <taxon>Apeibeae</taxon>
        <taxon>Corchorus</taxon>
    </lineage>
</organism>
<evidence type="ECO:0000313" key="2">
    <source>
        <dbReference type="Proteomes" id="UP000188268"/>
    </source>
</evidence>
<accession>A0A1R3JVI2</accession>
<gene>
    <name evidence="1" type="ORF">CCACVL1_04026</name>
</gene>
<dbReference type="Proteomes" id="UP000188268">
    <property type="component" value="Unassembled WGS sequence"/>
</dbReference>
<keyword evidence="2" id="KW-1185">Reference proteome</keyword>